<keyword evidence="2" id="KW-1185">Reference proteome</keyword>
<name>A0ABD3H749_9MARC</name>
<gene>
    <name evidence="1" type="ORF">R1sor_008926</name>
</gene>
<dbReference type="Proteomes" id="UP001633002">
    <property type="component" value="Unassembled WGS sequence"/>
</dbReference>
<dbReference type="EMBL" id="JBJQOH010000005">
    <property type="protein sequence ID" value="KAL3686352.1"/>
    <property type="molecule type" value="Genomic_DNA"/>
</dbReference>
<dbReference type="AlphaFoldDB" id="A0ABD3H749"/>
<accession>A0ABD3H749</accession>
<evidence type="ECO:0000313" key="2">
    <source>
        <dbReference type="Proteomes" id="UP001633002"/>
    </source>
</evidence>
<proteinExistence type="predicted"/>
<protein>
    <submittedName>
        <fullName evidence="1">Uncharacterized protein</fullName>
    </submittedName>
</protein>
<sequence>MWLSKNPEVQIIGFRELKTGEVRAEAAPRSLYGIGTMVIDYTRNEKGGVAIVLCDKIKVRSSGVKGADWINQAQMLHHEGKSGLSDHFPKVRRQNREKELKPKKRALDLEELHVKIVHQNTPENRKLLAGLEFTVKEQELKDAMAWRLRIKALWLREGDAHSHYFFAMLKSKFKREAIDTLVTDQGETLSTCEDILEETQRFYQELFSEEEGEDAEAKEAVLQDGLNLNQRRLN</sequence>
<evidence type="ECO:0000313" key="1">
    <source>
        <dbReference type="EMBL" id="KAL3686352.1"/>
    </source>
</evidence>
<reference evidence="1 2" key="1">
    <citation type="submission" date="2024-09" db="EMBL/GenBank/DDBJ databases">
        <title>Chromosome-scale assembly of Riccia sorocarpa.</title>
        <authorList>
            <person name="Paukszto L."/>
        </authorList>
    </citation>
    <scope>NUCLEOTIDE SEQUENCE [LARGE SCALE GENOMIC DNA]</scope>
    <source>
        <strain evidence="1">LP-2024</strain>
        <tissue evidence="1">Aerial parts of the thallus</tissue>
    </source>
</reference>
<comment type="caution">
    <text evidence="1">The sequence shown here is derived from an EMBL/GenBank/DDBJ whole genome shotgun (WGS) entry which is preliminary data.</text>
</comment>
<organism evidence="1 2">
    <name type="scientific">Riccia sorocarpa</name>
    <dbReference type="NCBI Taxonomy" id="122646"/>
    <lineage>
        <taxon>Eukaryota</taxon>
        <taxon>Viridiplantae</taxon>
        <taxon>Streptophyta</taxon>
        <taxon>Embryophyta</taxon>
        <taxon>Marchantiophyta</taxon>
        <taxon>Marchantiopsida</taxon>
        <taxon>Marchantiidae</taxon>
        <taxon>Marchantiales</taxon>
        <taxon>Ricciaceae</taxon>
        <taxon>Riccia</taxon>
    </lineage>
</organism>